<dbReference type="RefSeq" id="WP_074555207.1">
    <property type="nucleotide sequence ID" value="NZ_CP119563.1"/>
</dbReference>
<dbReference type="InterPro" id="IPR036928">
    <property type="entry name" value="AS_sf"/>
</dbReference>
<dbReference type="InterPro" id="IPR000120">
    <property type="entry name" value="Amidase"/>
</dbReference>
<dbReference type="Proteomes" id="UP000183812">
    <property type="component" value="Unassembled WGS sequence"/>
</dbReference>
<dbReference type="Pfam" id="PF01425">
    <property type="entry name" value="Amidase"/>
    <property type="match status" value="1"/>
</dbReference>
<dbReference type="AlphaFoldDB" id="A0A1G7NKG2"/>
<feature type="domain" description="Amidase" evidence="1">
    <location>
        <begin position="24"/>
        <end position="427"/>
    </location>
</feature>
<dbReference type="SUPFAM" id="SSF75304">
    <property type="entry name" value="Amidase signature (AS) enzymes"/>
    <property type="match status" value="1"/>
</dbReference>
<evidence type="ECO:0000313" key="3">
    <source>
        <dbReference type="Proteomes" id="UP000183812"/>
    </source>
</evidence>
<organism evidence="2 3">
    <name type="scientific">Rhodobacter capsulatus</name>
    <name type="common">Rhodopseudomonas capsulata</name>
    <dbReference type="NCBI Taxonomy" id="1061"/>
    <lineage>
        <taxon>Bacteria</taxon>
        <taxon>Pseudomonadati</taxon>
        <taxon>Pseudomonadota</taxon>
        <taxon>Alphaproteobacteria</taxon>
        <taxon>Rhodobacterales</taxon>
        <taxon>Rhodobacter group</taxon>
        <taxon>Rhodobacter</taxon>
    </lineage>
</organism>
<name>A0A1G7NKG2_RHOCA</name>
<proteinExistence type="predicted"/>
<dbReference type="GO" id="GO:0016740">
    <property type="term" value="F:transferase activity"/>
    <property type="evidence" value="ECO:0007669"/>
    <property type="project" value="UniProtKB-KW"/>
</dbReference>
<dbReference type="PANTHER" id="PTHR11895:SF176">
    <property type="entry name" value="AMIDASE AMID-RELATED"/>
    <property type="match status" value="1"/>
</dbReference>
<dbReference type="InterPro" id="IPR023631">
    <property type="entry name" value="Amidase_dom"/>
</dbReference>
<gene>
    <name evidence="2" type="ORF">SAMN04244550_02749</name>
</gene>
<dbReference type="OrthoDB" id="9811471at2"/>
<protein>
    <submittedName>
        <fullName evidence="2">Aspartyl-tRNA(Asn)/glutamyl-tRNA(Gln) amidotransferase subunit A</fullName>
    </submittedName>
</protein>
<dbReference type="EMBL" id="FNAY01000016">
    <property type="protein sequence ID" value="SDF73750.1"/>
    <property type="molecule type" value="Genomic_DNA"/>
</dbReference>
<sequence length="438" mass="45290">MLERFWSATTQGQAMAAGRLDPVEMVEAYLDAAAGRSDVYARLTPERARSEAMAARTRLRGGLARGPLDGVALSWKDLFDTAGIATEAGSQLLAGRVPEADAAVLQAATLMGSVCLGKTHMTELAFSGLGINPMTATPPNAVTAGLAPGGSSSGAAVSVKLGLAAAAVGSDTGGSVRIPAAWNDLVGLKTTAGRVSTAGVVPLCKRFDTVGPLARTVEDCALVLAAIEGRTAPDLRGATLSGTRLLVLDGLPFASARAAPVRGFEAAVTRLEKAGARIERRGLPMLEPAMDLSGILFAPEAYGLWAEVIEAAPEKMYPVILQRFRGGASIGAADYVKAWEDLARYRAEWQAAVAGYDAVLVPTAPILPPDAARLLTDPAYFAAENLLALRNTRIANIFGLCALTLPTAEPMCGISLIGKPMQEAALCRLGLAAEAALG</sequence>
<evidence type="ECO:0000259" key="1">
    <source>
        <dbReference type="Pfam" id="PF01425"/>
    </source>
</evidence>
<evidence type="ECO:0000313" key="2">
    <source>
        <dbReference type="EMBL" id="SDF73750.1"/>
    </source>
</evidence>
<dbReference type="PANTHER" id="PTHR11895">
    <property type="entry name" value="TRANSAMIDASE"/>
    <property type="match status" value="1"/>
</dbReference>
<reference evidence="2 3" key="1">
    <citation type="submission" date="2016-10" db="EMBL/GenBank/DDBJ databases">
        <authorList>
            <person name="de Groot N.N."/>
        </authorList>
    </citation>
    <scope>NUCLEOTIDE SEQUENCE [LARGE SCALE GENOMIC DNA]</scope>
    <source>
        <strain evidence="3">DSM 938 / 37b4</strain>
    </source>
</reference>
<keyword evidence="2" id="KW-0808">Transferase</keyword>
<dbReference type="Gene3D" id="3.90.1300.10">
    <property type="entry name" value="Amidase signature (AS) domain"/>
    <property type="match status" value="1"/>
</dbReference>
<accession>A0A1G7NKG2</accession>